<gene>
    <name evidence="1" type="ordered locus">HPL003_11140</name>
</gene>
<dbReference type="KEGG" id="pta:HPL003_11140"/>
<dbReference type="STRING" id="985665.HPL003_11140"/>
<dbReference type="AlphaFoldDB" id="G7VXE6"/>
<organism evidence="1 2">
    <name type="scientific">Paenibacillus terrae (strain HPL-003)</name>
    <dbReference type="NCBI Taxonomy" id="985665"/>
    <lineage>
        <taxon>Bacteria</taxon>
        <taxon>Bacillati</taxon>
        <taxon>Bacillota</taxon>
        <taxon>Bacilli</taxon>
        <taxon>Bacillales</taxon>
        <taxon>Paenibacillaceae</taxon>
        <taxon>Paenibacillus</taxon>
    </lineage>
</organism>
<accession>G7VXE6</accession>
<dbReference type="Proteomes" id="UP000005876">
    <property type="component" value="Chromosome"/>
</dbReference>
<dbReference type="EMBL" id="CP003107">
    <property type="protein sequence ID" value="AET58987.1"/>
    <property type="molecule type" value="Genomic_DNA"/>
</dbReference>
<protein>
    <submittedName>
        <fullName evidence="1">Uncharacterized protein</fullName>
    </submittedName>
</protein>
<evidence type="ECO:0000313" key="2">
    <source>
        <dbReference type="Proteomes" id="UP000005876"/>
    </source>
</evidence>
<reference evidence="1 2" key="3">
    <citation type="journal article" date="2012" name="J. Bacteriol.">
        <title>Genome Sequence of Paenibacillus terrae HPL-003, a Xylanase-Producing Bacterium Isolated from Soil Found in Forest Residue.</title>
        <authorList>
            <person name="Shin S.H."/>
            <person name="Kim S."/>
            <person name="Kim J.Y."/>
            <person name="Song H.Y."/>
            <person name="Cho S.J."/>
            <person name="Kim D.R."/>
            <person name="Lee K.I."/>
            <person name="Lim H.K."/>
            <person name="Park N.J."/>
            <person name="Hwang I.T."/>
            <person name="Yang K.S."/>
        </authorList>
    </citation>
    <scope>NUCLEOTIDE SEQUENCE [LARGE SCALE GENOMIC DNA]</scope>
    <source>
        <strain evidence="1 2">HPL-003</strain>
    </source>
</reference>
<name>G7VXE6_PAETH</name>
<sequence>MKRKILLTFLVTSFMLVAVVTIPLHFQDKEHGYQPNHHGEM</sequence>
<evidence type="ECO:0000313" key="1">
    <source>
        <dbReference type="EMBL" id="AET58987.1"/>
    </source>
</evidence>
<proteinExistence type="predicted"/>
<dbReference type="RefSeq" id="WP_014279718.1">
    <property type="nucleotide sequence ID" value="NC_016641.1"/>
</dbReference>
<reference key="2">
    <citation type="submission" date="2011-11" db="EMBL/GenBank/DDBJ databases">
        <authorList>
            <person name="Shin S.H."/>
            <person name="Kim S."/>
            <person name="Kim J.Y."/>
        </authorList>
    </citation>
    <scope>NUCLEOTIDE SEQUENCE</scope>
    <source>
        <strain>HPL-003</strain>
    </source>
</reference>
<reference evidence="2" key="1">
    <citation type="submission" date="2011-11" db="EMBL/GenBank/DDBJ databases">
        <title>Complete sequence of Paenibacillus terrae HPL-003.</title>
        <authorList>
            <person name="Shin S.H."/>
            <person name="Kim S."/>
            <person name="Kim J.Y."/>
        </authorList>
    </citation>
    <scope>NUCLEOTIDE SEQUENCE [LARGE SCALE GENOMIC DNA]</scope>
    <source>
        <strain evidence="2">HPL-003</strain>
    </source>
</reference>
<dbReference type="HOGENOM" id="CLU_218753_0_0_9"/>